<sequence length="397" mass="46593">MSSCVGAPQAYFVAAGYRHGKHSAPKSSGSKNRPRTSPTVCTAFRDPGREVMSLKSSTNTRKWTSPRQSGCRMRSKEPAKSEKEYLVISTGYTMMRLSDPDEIPSVKTSRLATAQKPEKREQLPIRRENIVEDLQEQIAKLTVLLEQETTEHQKTHRRLTQELEDSYHNNEEEIRNLQMKHAEELLALQQQHNTELQEEKDEAEKKFDKLQKENVLLQSSFRTYQESLSEEMNAEWLLKEAQWKETFENEKLKELTKQKLSLMNAFEEQKSELRKRAQEDVSMVQQSYEKKMEETWKKYKETLQESKRQEVLKMVLEGELAEKKETIITLNAEIQQARSQIGKMKSQLDDLRRSFDDKVNKVEAKYNHRIHTLLNENADLRRKLIAKNEQLFSERIQ</sequence>
<name>A0AAD1SMI2_PELCU</name>
<evidence type="ECO:0000256" key="1">
    <source>
        <dbReference type="SAM" id="Coils"/>
    </source>
</evidence>
<gene>
    <name evidence="3" type="ORF">PECUL_23A046919</name>
</gene>
<feature type="compositionally biased region" description="Polar residues" evidence="2">
    <location>
        <begin position="57"/>
        <end position="68"/>
    </location>
</feature>
<feature type="compositionally biased region" description="Polar residues" evidence="2">
    <location>
        <begin position="25"/>
        <end position="40"/>
    </location>
</feature>
<dbReference type="GO" id="GO:0005737">
    <property type="term" value="C:cytoplasm"/>
    <property type="evidence" value="ECO:0007669"/>
    <property type="project" value="TreeGrafter"/>
</dbReference>
<organism evidence="3 4">
    <name type="scientific">Pelobates cultripes</name>
    <name type="common">Western spadefoot toad</name>
    <dbReference type="NCBI Taxonomy" id="61616"/>
    <lineage>
        <taxon>Eukaryota</taxon>
        <taxon>Metazoa</taxon>
        <taxon>Chordata</taxon>
        <taxon>Craniata</taxon>
        <taxon>Vertebrata</taxon>
        <taxon>Euteleostomi</taxon>
        <taxon>Amphibia</taxon>
        <taxon>Batrachia</taxon>
        <taxon>Anura</taxon>
        <taxon>Pelobatoidea</taxon>
        <taxon>Pelobatidae</taxon>
        <taxon>Pelobates</taxon>
    </lineage>
</organism>
<evidence type="ECO:0000256" key="2">
    <source>
        <dbReference type="SAM" id="MobiDB-lite"/>
    </source>
</evidence>
<dbReference type="AlphaFoldDB" id="A0AAD1SMI2"/>
<feature type="coiled-coil region" evidence="1">
    <location>
        <begin position="131"/>
        <end position="390"/>
    </location>
</feature>
<evidence type="ECO:0008006" key="5">
    <source>
        <dbReference type="Google" id="ProtNLM"/>
    </source>
</evidence>
<dbReference type="InterPro" id="IPR026674">
    <property type="entry name" value="FLACC1"/>
</dbReference>
<accession>A0AAD1SMI2</accession>
<reference evidence="3" key="1">
    <citation type="submission" date="2022-03" db="EMBL/GenBank/DDBJ databases">
        <authorList>
            <person name="Alioto T."/>
            <person name="Alioto T."/>
            <person name="Gomez Garrido J."/>
        </authorList>
    </citation>
    <scope>NUCLEOTIDE SEQUENCE</scope>
</reference>
<evidence type="ECO:0000313" key="4">
    <source>
        <dbReference type="Proteomes" id="UP001295444"/>
    </source>
</evidence>
<dbReference type="Proteomes" id="UP001295444">
    <property type="component" value="Chromosome 07"/>
</dbReference>
<keyword evidence="4" id="KW-1185">Reference proteome</keyword>
<dbReference type="PANTHER" id="PTHR21707">
    <property type="entry name" value="FLAGELLUM-ASSOCIATED COILED-COIL DOMAIN-CONTAINING PROTEIN 1"/>
    <property type="match status" value="1"/>
</dbReference>
<evidence type="ECO:0000313" key="3">
    <source>
        <dbReference type="EMBL" id="CAH2305988.1"/>
    </source>
</evidence>
<feature type="region of interest" description="Disordered" evidence="2">
    <location>
        <begin position="57"/>
        <end position="78"/>
    </location>
</feature>
<proteinExistence type="predicted"/>
<protein>
    <recommendedName>
        <fullName evidence="5">Amyotrophic lateral sclerosis 2 chromosomal region candidate gene 12 protein</fullName>
    </recommendedName>
</protein>
<dbReference type="EMBL" id="OW240918">
    <property type="protein sequence ID" value="CAH2305988.1"/>
    <property type="molecule type" value="Genomic_DNA"/>
</dbReference>
<feature type="region of interest" description="Disordered" evidence="2">
    <location>
        <begin position="16"/>
        <end position="43"/>
    </location>
</feature>
<dbReference type="PANTHER" id="PTHR21707:SF42">
    <property type="entry name" value="FLAGELLUM-ASSOCIATED COILED-COIL DOMAIN-CONTAINING PROTEIN 1"/>
    <property type="match status" value="1"/>
</dbReference>
<keyword evidence="1" id="KW-0175">Coiled coil</keyword>